<sequence length="38" mass="4103">MVISERVLSNWIVRPEIGEGSVHAIDLLWQPGALTGAS</sequence>
<name>A0A0A9GFH1_ARUDO</name>
<dbReference type="AlphaFoldDB" id="A0A0A9GFH1"/>
<evidence type="ECO:0000313" key="1">
    <source>
        <dbReference type="EMBL" id="JAE23222.1"/>
    </source>
</evidence>
<reference evidence="1" key="1">
    <citation type="submission" date="2014-09" db="EMBL/GenBank/DDBJ databases">
        <authorList>
            <person name="Magalhaes I.L.F."/>
            <person name="Oliveira U."/>
            <person name="Santos F.R."/>
            <person name="Vidigal T.H.D.A."/>
            <person name="Brescovit A.D."/>
            <person name="Santos A.J."/>
        </authorList>
    </citation>
    <scope>NUCLEOTIDE SEQUENCE</scope>
    <source>
        <tissue evidence="1">Shoot tissue taken approximately 20 cm above the soil surface</tissue>
    </source>
</reference>
<reference evidence="1" key="2">
    <citation type="journal article" date="2015" name="Data Brief">
        <title>Shoot transcriptome of the giant reed, Arundo donax.</title>
        <authorList>
            <person name="Barrero R.A."/>
            <person name="Guerrero F.D."/>
            <person name="Moolhuijzen P."/>
            <person name="Goolsby J.A."/>
            <person name="Tidwell J."/>
            <person name="Bellgard S.E."/>
            <person name="Bellgard M.I."/>
        </authorList>
    </citation>
    <scope>NUCLEOTIDE SEQUENCE</scope>
    <source>
        <tissue evidence="1">Shoot tissue taken approximately 20 cm above the soil surface</tissue>
    </source>
</reference>
<protein>
    <submittedName>
        <fullName evidence="1">Uncharacterized protein</fullName>
    </submittedName>
</protein>
<organism evidence="1">
    <name type="scientific">Arundo donax</name>
    <name type="common">Giant reed</name>
    <name type="synonym">Donax arundinaceus</name>
    <dbReference type="NCBI Taxonomy" id="35708"/>
    <lineage>
        <taxon>Eukaryota</taxon>
        <taxon>Viridiplantae</taxon>
        <taxon>Streptophyta</taxon>
        <taxon>Embryophyta</taxon>
        <taxon>Tracheophyta</taxon>
        <taxon>Spermatophyta</taxon>
        <taxon>Magnoliopsida</taxon>
        <taxon>Liliopsida</taxon>
        <taxon>Poales</taxon>
        <taxon>Poaceae</taxon>
        <taxon>PACMAD clade</taxon>
        <taxon>Arundinoideae</taxon>
        <taxon>Arundineae</taxon>
        <taxon>Arundo</taxon>
    </lineage>
</organism>
<accession>A0A0A9GFH1</accession>
<proteinExistence type="predicted"/>
<dbReference type="EMBL" id="GBRH01174674">
    <property type="protein sequence ID" value="JAE23222.1"/>
    <property type="molecule type" value="Transcribed_RNA"/>
</dbReference>